<dbReference type="InterPro" id="IPR043519">
    <property type="entry name" value="NT_sf"/>
</dbReference>
<dbReference type="RefSeq" id="WP_224190280.1">
    <property type="nucleotide sequence ID" value="NZ_JAIRAU010000001.1"/>
</dbReference>
<reference evidence="1" key="1">
    <citation type="submission" date="2021-08" db="EMBL/GenBank/DDBJ databases">
        <authorList>
            <person name="Stevens D.C."/>
        </authorList>
    </citation>
    <scope>NUCLEOTIDE SEQUENCE</scope>
    <source>
        <strain evidence="1">DSM 53165</strain>
    </source>
</reference>
<evidence type="ECO:0000313" key="2">
    <source>
        <dbReference type="Proteomes" id="UP001139031"/>
    </source>
</evidence>
<proteinExistence type="predicted"/>
<dbReference type="Gene3D" id="3.30.460.40">
    <property type="match status" value="1"/>
</dbReference>
<organism evidence="1 2">
    <name type="scientific">Nannocystis pusilla</name>
    <dbReference type="NCBI Taxonomy" id="889268"/>
    <lineage>
        <taxon>Bacteria</taxon>
        <taxon>Pseudomonadati</taxon>
        <taxon>Myxococcota</taxon>
        <taxon>Polyangia</taxon>
        <taxon>Nannocystales</taxon>
        <taxon>Nannocystaceae</taxon>
        <taxon>Nannocystis</taxon>
    </lineage>
</organism>
<dbReference type="SUPFAM" id="SSF81301">
    <property type="entry name" value="Nucleotidyltransferase"/>
    <property type="match status" value="1"/>
</dbReference>
<protein>
    <recommendedName>
        <fullName evidence="3">Nucleotidyltransferase</fullName>
    </recommendedName>
</protein>
<accession>A0ABS7TJY0</accession>
<dbReference type="Proteomes" id="UP001139031">
    <property type="component" value="Unassembled WGS sequence"/>
</dbReference>
<sequence>MQDTPDLLQRLLAAGFDFVILGGVAAVVHGSAYNTDDLDVAAVFTADNMARLLAALRPLHPRNAARPDLGELDVSPEQLARHRNLYLVTDSGRLDVLGEVPPIASVAELDSAAEKVDFLGATCKVIALDHLITIKESVGRPKDLLVVAELKAIRDRLRNPPRPPSGGDSGA</sequence>
<evidence type="ECO:0000313" key="1">
    <source>
        <dbReference type="EMBL" id="MBZ5708533.1"/>
    </source>
</evidence>
<name>A0ABS7TJY0_9BACT</name>
<dbReference type="EMBL" id="JAIRAU010000001">
    <property type="protein sequence ID" value="MBZ5708533.1"/>
    <property type="molecule type" value="Genomic_DNA"/>
</dbReference>
<comment type="caution">
    <text evidence="1">The sequence shown here is derived from an EMBL/GenBank/DDBJ whole genome shotgun (WGS) entry which is preliminary data.</text>
</comment>
<gene>
    <name evidence="1" type="ORF">K7C98_04635</name>
</gene>
<keyword evidence="2" id="KW-1185">Reference proteome</keyword>
<evidence type="ECO:0008006" key="3">
    <source>
        <dbReference type="Google" id="ProtNLM"/>
    </source>
</evidence>